<dbReference type="SUPFAM" id="SSF49447">
    <property type="entry name" value="Second domain of Mu2 adaptin subunit (ap50) of ap2 adaptor"/>
    <property type="match status" value="1"/>
</dbReference>
<evidence type="ECO:0000256" key="5">
    <source>
        <dbReference type="ARBA" id="ARBA00022927"/>
    </source>
</evidence>
<dbReference type="EnsemblMetazoa" id="Aqu2.1.07083_001">
    <property type="protein sequence ID" value="Aqu2.1.07083_001"/>
    <property type="gene ID" value="Aqu2.1.07083"/>
</dbReference>
<evidence type="ECO:0000256" key="1">
    <source>
        <dbReference type="ARBA" id="ARBA00005324"/>
    </source>
</evidence>
<comment type="subunit">
    <text evidence="2">Probably part of the adaptor protein complex 5 (AP-5) a tetramer composed of AP5B1, AP5M1, AP5S1 and AP5Z1.</text>
</comment>
<evidence type="ECO:0000256" key="8">
    <source>
        <dbReference type="ARBA" id="ARBA00030827"/>
    </source>
</evidence>
<comment type="subcellular location">
    <subcellularLocation>
        <location evidence="7">Endomembrane system</location>
        <topology evidence="7">Peripheral membrane protein</topology>
        <orientation evidence="7">Cytoplasmic side</orientation>
    </subcellularLocation>
</comment>
<evidence type="ECO:0000256" key="6">
    <source>
        <dbReference type="ARBA" id="ARBA00023136"/>
    </source>
</evidence>
<evidence type="ECO:0000313" key="11">
    <source>
        <dbReference type="Proteomes" id="UP000007879"/>
    </source>
</evidence>
<dbReference type="PROSITE" id="PS51072">
    <property type="entry name" value="MHD"/>
    <property type="match status" value="1"/>
</dbReference>
<reference evidence="10" key="2">
    <citation type="submission" date="2017-05" db="UniProtKB">
        <authorList>
            <consortium name="EnsemblMetazoa"/>
        </authorList>
    </citation>
    <scope>IDENTIFICATION</scope>
</reference>
<dbReference type="GO" id="GO:0030119">
    <property type="term" value="C:AP-type membrane coat adaptor complex"/>
    <property type="evidence" value="ECO:0007669"/>
    <property type="project" value="TreeGrafter"/>
</dbReference>
<dbReference type="InParanoid" id="A0A1X7SYD5"/>
<dbReference type="Proteomes" id="UP000007879">
    <property type="component" value="Unassembled WGS sequence"/>
</dbReference>
<evidence type="ECO:0000256" key="7">
    <source>
        <dbReference type="ARBA" id="ARBA00029433"/>
    </source>
</evidence>
<evidence type="ECO:0000313" key="10">
    <source>
        <dbReference type="EnsemblMetazoa" id="Aqu2.1.07083_001"/>
    </source>
</evidence>
<accession>A0A1X7SYD5</accession>
<feature type="domain" description="MHD" evidence="9">
    <location>
        <begin position="231"/>
        <end position="434"/>
    </location>
</feature>
<dbReference type="InterPro" id="IPR028565">
    <property type="entry name" value="MHD"/>
</dbReference>
<dbReference type="InterPro" id="IPR036168">
    <property type="entry name" value="AP2_Mu_C_sf"/>
</dbReference>
<dbReference type="eggNOG" id="KOG0937">
    <property type="taxonomic scope" value="Eukaryota"/>
</dbReference>
<keyword evidence="4" id="KW-0813">Transport</keyword>
<dbReference type="OrthoDB" id="1877176at2759"/>
<dbReference type="GO" id="GO:0005770">
    <property type="term" value="C:late endosome"/>
    <property type="evidence" value="ECO:0007669"/>
    <property type="project" value="TreeGrafter"/>
</dbReference>
<evidence type="ECO:0000259" key="9">
    <source>
        <dbReference type="PROSITE" id="PS51072"/>
    </source>
</evidence>
<protein>
    <recommendedName>
        <fullName evidence="3">AP-5 complex subunit mu-1</fullName>
    </recommendedName>
    <alternativeName>
        <fullName evidence="8">Adaptor-related protein complex 5 subunit mu-1</fullName>
    </alternativeName>
</protein>
<evidence type="ECO:0000256" key="3">
    <source>
        <dbReference type="ARBA" id="ARBA00021851"/>
    </source>
</evidence>
<dbReference type="InterPro" id="IPR039591">
    <property type="entry name" value="AP5M1"/>
</dbReference>
<reference evidence="11" key="1">
    <citation type="journal article" date="2010" name="Nature">
        <title>The Amphimedon queenslandica genome and the evolution of animal complexity.</title>
        <authorList>
            <person name="Srivastava M."/>
            <person name="Simakov O."/>
            <person name="Chapman J."/>
            <person name="Fahey B."/>
            <person name="Gauthier M.E."/>
            <person name="Mitros T."/>
            <person name="Richards G.S."/>
            <person name="Conaco C."/>
            <person name="Dacre M."/>
            <person name="Hellsten U."/>
            <person name="Larroux C."/>
            <person name="Putnam N.H."/>
            <person name="Stanke M."/>
            <person name="Adamska M."/>
            <person name="Darling A."/>
            <person name="Degnan S.M."/>
            <person name="Oakley T.H."/>
            <person name="Plachetzki D.C."/>
            <person name="Zhai Y."/>
            <person name="Adamski M."/>
            <person name="Calcino A."/>
            <person name="Cummins S.F."/>
            <person name="Goodstein D.M."/>
            <person name="Harris C."/>
            <person name="Jackson D.J."/>
            <person name="Leys S.P."/>
            <person name="Shu S."/>
            <person name="Woodcroft B.J."/>
            <person name="Vervoort M."/>
            <person name="Kosik K.S."/>
            <person name="Manning G."/>
            <person name="Degnan B.M."/>
            <person name="Rokhsar D.S."/>
        </authorList>
    </citation>
    <scope>NUCLEOTIDE SEQUENCE [LARGE SCALE GENOMIC DNA]</scope>
</reference>
<dbReference type="Gene3D" id="2.60.40.1170">
    <property type="entry name" value="Mu homology domain, subdomain B"/>
    <property type="match status" value="1"/>
</dbReference>
<dbReference type="GO" id="GO:0016197">
    <property type="term" value="P:endosomal transport"/>
    <property type="evidence" value="ECO:0007669"/>
    <property type="project" value="TreeGrafter"/>
</dbReference>
<dbReference type="GO" id="GO:0005764">
    <property type="term" value="C:lysosome"/>
    <property type="evidence" value="ECO:0007669"/>
    <property type="project" value="TreeGrafter"/>
</dbReference>
<dbReference type="PANTHER" id="PTHR16082:SF2">
    <property type="entry name" value="AP-5 COMPLEX SUBUNIT MU-1"/>
    <property type="match status" value="1"/>
</dbReference>
<dbReference type="STRING" id="400682.A0A1X7SYD5"/>
<organism evidence="10">
    <name type="scientific">Amphimedon queenslandica</name>
    <name type="common">Sponge</name>
    <dbReference type="NCBI Taxonomy" id="400682"/>
    <lineage>
        <taxon>Eukaryota</taxon>
        <taxon>Metazoa</taxon>
        <taxon>Porifera</taxon>
        <taxon>Demospongiae</taxon>
        <taxon>Heteroscleromorpha</taxon>
        <taxon>Haplosclerida</taxon>
        <taxon>Niphatidae</taxon>
        <taxon>Amphimedon</taxon>
    </lineage>
</organism>
<dbReference type="GO" id="GO:0015031">
    <property type="term" value="P:protein transport"/>
    <property type="evidence" value="ECO:0007669"/>
    <property type="project" value="UniProtKB-KW"/>
</dbReference>
<sequence>MLGVANTCAELKRMSVRGVWVIGTSSPKGTDTGDTTSSINKVKTEGTVLFSRRFPTVEQRAKRSCKDCSSLYCPIPLDSDFCEDIMLRCSTIKEEFIDERDSVSNDIQWPVYSCGSLWPAVCLRKKDLLYVAVCYYDPINNERPPLIMMPSVAAAVSLLEGMMEVLSSAVKLETSSPQLAELYQYLCLAAPFGTPNETNPSNLKFQIQFRKGVAMPKEKIPSWRPAVYKGSSKLNVRIKEEVRAVQYDKEDIEDICQLYGSVLCKAELEGHPDIVLNLTTPPDSSHLDHLTVHSCVQSSDAEPVLADTTNRHTDTPHYSRSVRFSAPLETFTLCHYQQSPALIPIRGFYQMKGDRTIELLVQLKLHETIRNNFEYCEVVIPFFNRGTIEKIDNISPTSVSLCIGPDNKSLVWNIGREVPGKVTGSVPQCYCDIH</sequence>
<dbReference type="AlphaFoldDB" id="A0A1X7SYD5"/>
<dbReference type="KEGG" id="aqu:105315587"/>
<dbReference type="GO" id="GO:0005829">
    <property type="term" value="C:cytosol"/>
    <property type="evidence" value="ECO:0007669"/>
    <property type="project" value="TreeGrafter"/>
</dbReference>
<dbReference type="Pfam" id="PF00928">
    <property type="entry name" value="Adap_comp_sub"/>
    <property type="match status" value="1"/>
</dbReference>
<keyword evidence="5" id="KW-0653">Protein transport</keyword>
<name>A0A1X7SYD5_AMPQE</name>
<dbReference type="EnsemblMetazoa" id="XM_020006696.1">
    <property type="protein sequence ID" value="XP_019862255.1"/>
    <property type="gene ID" value="LOC105315587"/>
</dbReference>
<gene>
    <name evidence="10" type="primary">105315587</name>
</gene>
<dbReference type="PANTHER" id="PTHR16082">
    <property type="entry name" value="AP-5 COMPLEX SUBUNIT MU-1"/>
    <property type="match status" value="1"/>
</dbReference>
<proteinExistence type="inferred from homology"/>
<keyword evidence="6" id="KW-0472">Membrane</keyword>
<evidence type="ECO:0000256" key="2">
    <source>
        <dbReference type="ARBA" id="ARBA00011174"/>
    </source>
</evidence>
<comment type="similarity">
    <text evidence="1">Belongs to the adaptor complexes medium subunit family.</text>
</comment>
<keyword evidence="11" id="KW-1185">Reference proteome</keyword>
<evidence type="ECO:0000256" key="4">
    <source>
        <dbReference type="ARBA" id="ARBA00022448"/>
    </source>
</evidence>